<dbReference type="InterPro" id="IPR000407">
    <property type="entry name" value="GDA1_CD39_NTPase"/>
</dbReference>
<proteinExistence type="inferred from homology"/>
<dbReference type="GO" id="GO:0017111">
    <property type="term" value="F:ribonucleoside triphosphate phosphatase activity"/>
    <property type="evidence" value="ECO:0007669"/>
    <property type="project" value="TreeGrafter"/>
</dbReference>
<dbReference type="GO" id="GO:0005886">
    <property type="term" value="C:plasma membrane"/>
    <property type="evidence" value="ECO:0007669"/>
    <property type="project" value="TreeGrafter"/>
</dbReference>
<keyword evidence="6" id="KW-0472">Membrane</keyword>
<keyword evidence="6" id="KW-0812">Transmembrane</keyword>
<reference evidence="7" key="1">
    <citation type="submission" date="2021-04" db="EMBL/GenBank/DDBJ databases">
        <authorList>
            <consortium name="Molecular Ecology Group"/>
        </authorList>
    </citation>
    <scope>NUCLEOTIDE SEQUENCE</scope>
</reference>
<dbReference type="PROSITE" id="PS01238">
    <property type="entry name" value="GDA1_CD39_NTPASE"/>
    <property type="match status" value="1"/>
</dbReference>
<evidence type="ECO:0000313" key="7">
    <source>
        <dbReference type="EMBL" id="CAG5125354.1"/>
    </source>
</evidence>
<dbReference type="Gene3D" id="3.30.420.150">
    <property type="entry name" value="Exopolyphosphatase. Domain 2"/>
    <property type="match status" value="1"/>
</dbReference>
<dbReference type="Proteomes" id="UP000678393">
    <property type="component" value="Unassembled WGS sequence"/>
</dbReference>
<feature type="active site" description="Proton acceptor" evidence="3">
    <location>
        <position position="40"/>
    </location>
</feature>
<dbReference type="PANTHER" id="PTHR11782">
    <property type="entry name" value="ADENOSINE/GUANOSINE DIPHOSPHATASE"/>
    <property type="match status" value="1"/>
</dbReference>
<keyword evidence="4" id="KW-0547">Nucleotide-binding</keyword>
<dbReference type="EMBL" id="CAJHNH020002034">
    <property type="protein sequence ID" value="CAG5125354.1"/>
    <property type="molecule type" value="Genomic_DNA"/>
</dbReference>
<dbReference type="GO" id="GO:0009134">
    <property type="term" value="P:nucleoside diphosphate catabolic process"/>
    <property type="evidence" value="ECO:0007669"/>
    <property type="project" value="TreeGrafter"/>
</dbReference>
<accession>A0A8S3Z769</accession>
<comment type="caution">
    <text evidence="7">The sequence shown here is derived from an EMBL/GenBank/DDBJ whole genome shotgun (WGS) entry which is preliminary data.</text>
</comment>
<evidence type="ECO:0000256" key="3">
    <source>
        <dbReference type="PIRSR" id="PIRSR600407-1"/>
    </source>
</evidence>
<gene>
    <name evidence="7" type="ORF">CUNI_LOCUS10912</name>
</gene>
<dbReference type="AlphaFoldDB" id="A0A8S3Z769"/>
<evidence type="ECO:0000256" key="2">
    <source>
        <dbReference type="ARBA" id="ARBA00022801"/>
    </source>
</evidence>
<comment type="similarity">
    <text evidence="1 5">Belongs to the GDA1/CD39 NTPase family.</text>
</comment>
<evidence type="ECO:0000256" key="1">
    <source>
        <dbReference type="ARBA" id="ARBA00009283"/>
    </source>
</evidence>
<dbReference type="PANTHER" id="PTHR11782:SF83">
    <property type="entry name" value="GUANOSINE-DIPHOSPHATASE"/>
    <property type="match status" value="1"/>
</dbReference>
<evidence type="ECO:0000256" key="4">
    <source>
        <dbReference type="PIRSR" id="PIRSR600407-2"/>
    </source>
</evidence>
<keyword evidence="4" id="KW-0067">ATP-binding</keyword>
<dbReference type="OrthoDB" id="6372431at2759"/>
<evidence type="ECO:0000256" key="5">
    <source>
        <dbReference type="RuleBase" id="RU003833"/>
    </source>
</evidence>
<feature type="transmembrane region" description="Helical" evidence="6">
    <location>
        <begin position="337"/>
        <end position="362"/>
    </location>
</feature>
<dbReference type="GO" id="GO:0004382">
    <property type="term" value="F:GDP phosphatase activity"/>
    <property type="evidence" value="ECO:0007669"/>
    <property type="project" value="TreeGrafter"/>
</dbReference>
<sequence>QLNVTASDAILGAVRAKFSESPFLFADPARSVRILTGSEEGISSWITSNYVANAFKVYRPGIADIQAYTIVPSIGAMDLGGASTQMTFVPENGTLVPPAYSRQLQLFGHNYTVYTHSYLCYGVQEISRQIFAYLILEQPGDTSLDHPCLPLGFNVTRTRQQIFASMCVPAVPPELITNYTFVGSSNHSKCSLLLRRALFNFSSCSYSSCSFNNVYQPPVSGPFYAFSSFYYVSNFLNLSDSDSSSFHHQQLEKATEHLCGSSWAELQQLPASQQQKPSLMFYCMQANYINLLLSEGYNFTDSSWKDIHFVRKVSGTDINWSLGFVLEESSGYSSAPVMASLTFALLVALFSGLVILALVVLIDAKRVHRSVIVRRRTQSQYGAI</sequence>
<feature type="binding site" evidence="4">
    <location>
        <begin position="81"/>
        <end position="85"/>
    </location>
    <ligand>
        <name>ATP</name>
        <dbReference type="ChEBI" id="CHEBI:30616"/>
    </ligand>
</feature>
<evidence type="ECO:0008006" key="9">
    <source>
        <dbReference type="Google" id="ProtNLM"/>
    </source>
</evidence>
<keyword evidence="8" id="KW-1185">Reference proteome</keyword>
<keyword evidence="6" id="KW-1133">Transmembrane helix</keyword>
<evidence type="ECO:0000313" key="8">
    <source>
        <dbReference type="Proteomes" id="UP000678393"/>
    </source>
</evidence>
<evidence type="ECO:0000256" key="6">
    <source>
        <dbReference type="SAM" id="Phobius"/>
    </source>
</evidence>
<keyword evidence="2 5" id="KW-0378">Hydrolase</keyword>
<dbReference type="GO" id="GO:0005524">
    <property type="term" value="F:ATP binding"/>
    <property type="evidence" value="ECO:0007669"/>
    <property type="project" value="UniProtKB-KW"/>
</dbReference>
<name>A0A8S3Z769_9EUPU</name>
<dbReference type="GO" id="GO:0045134">
    <property type="term" value="F:UDP phosphatase activity"/>
    <property type="evidence" value="ECO:0007669"/>
    <property type="project" value="TreeGrafter"/>
</dbReference>
<feature type="non-terminal residue" evidence="7">
    <location>
        <position position="1"/>
    </location>
</feature>
<organism evidence="7 8">
    <name type="scientific">Candidula unifasciata</name>
    <dbReference type="NCBI Taxonomy" id="100452"/>
    <lineage>
        <taxon>Eukaryota</taxon>
        <taxon>Metazoa</taxon>
        <taxon>Spiralia</taxon>
        <taxon>Lophotrochozoa</taxon>
        <taxon>Mollusca</taxon>
        <taxon>Gastropoda</taxon>
        <taxon>Heterobranchia</taxon>
        <taxon>Euthyneura</taxon>
        <taxon>Panpulmonata</taxon>
        <taxon>Eupulmonata</taxon>
        <taxon>Stylommatophora</taxon>
        <taxon>Helicina</taxon>
        <taxon>Helicoidea</taxon>
        <taxon>Geomitridae</taxon>
        <taxon>Candidula</taxon>
    </lineage>
</organism>
<protein>
    <recommendedName>
        <fullName evidence="9">Ectonucleoside triphosphate diphosphohydrolase 8</fullName>
    </recommendedName>
</protein>
<dbReference type="Pfam" id="PF01150">
    <property type="entry name" value="GDA1_CD39"/>
    <property type="match status" value="1"/>
</dbReference>